<dbReference type="EMBL" id="JASPKY010001068">
    <property type="protein sequence ID" value="KAK9679204.1"/>
    <property type="molecule type" value="Genomic_DNA"/>
</dbReference>
<comment type="similarity">
    <text evidence="1">Belongs to the C19orf12 family.</text>
</comment>
<dbReference type="PANTHER" id="PTHR31493:SF1">
    <property type="entry name" value="PROTEIN C19ORF12"/>
    <property type="match status" value="1"/>
</dbReference>
<name>A0AAW1HS48_POPJA</name>
<dbReference type="AlphaFoldDB" id="A0AAW1HS48"/>
<gene>
    <name evidence="2" type="ORF">QE152_g40205</name>
</gene>
<dbReference type="Proteomes" id="UP001458880">
    <property type="component" value="Unassembled WGS sequence"/>
</dbReference>
<evidence type="ECO:0000313" key="2">
    <source>
        <dbReference type="EMBL" id="KAK9679204.1"/>
    </source>
</evidence>
<organism evidence="2 3">
    <name type="scientific">Popillia japonica</name>
    <name type="common">Japanese beetle</name>
    <dbReference type="NCBI Taxonomy" id="7064"/>
    <lineage>
        <taxon>Eukaryota</taxon>
        <taxon>Metazoa</taxon>
        <taxon>Ecdysozoa</taxon>
        <taxon>Arthropoda</taxon>
        <taxon>Hexapoda</taxon>
        <taxon>Insecta</taxon>
        <taxon>Pterygota</taxon>
        <taxon>Neoptera</taxon>
        <taxon>Endopterygota</taxon>
        <taxon>Coleoptera</taxon>
        <taxon>Polyphaga</taxon>
        <taxon>Scarabaeiformia</taxon>
        <taxon>Scarabaeidae</taxon>
        <taxon>Rutelinae</taxon>
        <taxon>Popillia</taxon>
    </lineage>
</organism>
<dbReference type="Pfam" id="PF20721">
    <property type="entry name" value="C19orf12"/>
    <property type="match status" value="1"/>
</dbReference>
<protein>
    <submittedName>
        <fullName evidence="2">Uncharacterized protein</fullName>
    </submittedName>
</protein>
<keyword evidence="3" id="KW-1185">Reference proteome</keyword>
<evidence type="ECO:0000313" key="3">
    <source>
        <dbReference type="Proteomes" id="UP001458880"/>
    </source>
</evidence>
<reference evidence="2 3" key="1">
    <citation type="journal article" date="2024" name="BMC Genomics">
        <title>De novo assembly and annotation of Popillia japonica's genome with initial clues to its potential as an invasive pest.</title>
        <authorList>
            <person name="Cucini C."/>
            <person name="Boschi S."/>
            <person name="Funari R."/>
            <person name="Cardaioli E."/>
            <person name="Iannotti N."/>
            <person name="Marturano G."/>
            <person name="Paoli F."/>
            <person name="Bruttini M."/>
            <person name="Carapelli A."/>
            <person name="Frati F."/>
            <person name="Nardi F."/>
        </authorList>
    </citation>
    <scope>NUCLEOTIDE SEQUENCE [LARGE SCALE GENOMIC DNA]</scope>
    <source>
        <strain evidence="2">DMR45628</strain>
    </source>
</reference>
<dbReference type="InterPro" id="IPR033369">
    <property type="entry name" value="C19orf12"/>
</dbReference>
<accession>A0AAW1HS48</accession>
<sequence length="138" mass="14354">MAVATVKVIEALSQLSEQENLCITVTESAKGALIVGGFAFVGGLVGGPVGLGIGGVIGAVTGAVKGKGKYKSVAHVLMHDMTPAQRDRLATSLTEAFIKIGTKDVLTMLTMMMTTESLKIVALDVLRTFIVAEGYSLR</sequence>
<evidence type="ECO:0000256" key="1">
    <source>
        <dbReference type="ARBA" id="ARBA00029457"/>
    </source>
</evidence>
<proteinExistence type="inferred from homology"/>
<dbReference type="PANTHER" id="PTHR31493">
    <property type="entry name" value="NAZO FAMILY MEMBER"/>
    <property type="match status" value="1"/>
</dbReference>
<comment type="caution">
    <text evidence="2">The sequence shown here is derived from an EMBL/GenBank/DDBJ whole genome shotgun (WGS) entry which is preliminary data.</text>
</comment>